<dbReference type="Proteomes" id="UP000029575">
    <property type="component" value="Unassembled WGS sequence"/>
</dbReference>
<evidence type="ECO:0000256" key="1">
    <source>
        <dbReference type="SAM" id="MobiDB-lite"/>
    </source>
</evidence>
<name>A0AA88Z117_BURCE</name>
<feature type="region of interest" description="Disordered" evidence="1">
    <location>
        <begin position="136"/>
        <end position="164"/>
    </location>
</feature>
<evidence type="ECO:0000313" key="3">
    <source>
        <dbReference type="Proteomes" id="UP000029575"/>
    </source>
</evidence>
<feature type="region of interest" description="Disordered" evidence="1">
    <location>
        <begin position="1"/>
        <end position="22"/>
    </location>
</feature>
<dbReference type="RefSeq" id="WP_155294425.1">
    <property type="nucleotide sequence ID" value="NZ_KN150854.1"/>
</dbReference>
<accession>A0AA88Z117</accession>
<gene>
    <name evidence="2" type="ORF">DM43_3074</name>
</gene>
<evidence type="ECO:0000313" key="2">
    <source>
        <dbReference type="EMBL" id="KGB98461.1"/>
    </source>
</evidence>
<reference evidence="2 3" key="1">
    <citation type="submission" date="2014-06" db="EMBL/GenBank/DDBJ databases">
        <authorList>
            <person name="Bishop-Lilly K.A."/>
            <person name="Broomall S.M."/>
            <person name="Chain P.S."/>
            <person name="Chertkov O."/>
            <person name="Coyne S.R."/>
            <person name="Daligault H.E."/>
            <person name="Davenport K.W."/>
            <person name="Erkkila T."/>
            <person name="Frey K.G."/>
            <person name="Gibbons H.S."/>
            <person name="Gu W."/>
            <person name="Jaissle J."/>
            <person name="Johnson S.L."/>
            <person name="Koroleva G.I."/>
            <person name="Ladner J.T."/>
            <person name="Lo C.-C."/>
            <person name="Minogue T.D."/>
            <person name="Munk C."/>
            <person name="Palacios G.F."/>
            <person name="Redden C.L."/>
            <person name="Rosenzweig C.N."/>
            <person name="Scholz M.B."/>
            <person name="Teshima H."/>
            <person name="Xu Y."/>
        </authorList>
    </citation>
    <scope>NUCLEOTIDE SEQUENCE [LARGE SCALE GENOMIC DNA]</scope>
    <source>
        <strain evidence="2 3">DWS 37UF10B-2</strain>
    </source>
</reference>
<protein>
    <submittedName>
        <fullName evidence="2">Uncharacterized protein</fullName>
    </submittedName>
</protein>
<dbReference type="AlphaFoldDB" id="A0AA88Z117"/>
<feature type="compositionally biased region" description="Basic and acidic residues" evidence="1">
    <location>
        <begin position="139"/>
        <end position="155"/>
    </location>
</feature>
<comment type="caution">
    <text evidence="2">The sequence shown here is derived from an EMBL/GenBank/DDBJ whole genome shotgun (WGS) entry which is preliminary data.</text>
</comment>
<feature type="region of interest" description="Disordered" evidence="1">
    <location>
        <begin position="64"/>
        <end position="109"/>
    </location>
</feature>
<dbReference type="EMBL" id="JPGD01000005">
    <property type="protein sequence ID" value="KGB98461.1"/>
    <property type="molecule type" value="Genomic_DNA"/>
</dbReference>
<proteinExistence type="predicted"/>
<sequence>MKIVSLTVRPEQAAGSSASSNIHTSDSFHQLLRDMEKGMWDGARPGRMTGDTLPSTTRRVADIRNSQQANTPDGKPPANPDVTRSNTTLCSDVTPPGRAPASRIATSSSFEPIRRTPALALPPVVATTSVFLTVPSSQHSRERVTASAEPRRDDSVFIPSSPQPDSVTVAGNGAPFRVTVMNGTYGPSVAIRLYGSSCDDIDALSEHALAELRRQGITDARIVVNGTALAQSASPGANHGH</sequence>
<organism evidence="2 3">
    <name type="scientific">Burkholderia cepacia</name>
    <name type="common">Pseudomonas cepacia</name>
    <dbReference type="NCBI Taxonomy" id="292"/>
    <lineage>
        <taxon>Bacteria</taxon>
        <taxon>Pseudomonadati</taxon>
        <taxon>Pseudomonadota</taxon>
        <taxon>Betaproteobacteria</taxon>
        <taxon>Burkholderiales</taxon>
        <taxon>Burkholderiaceae</taxon>
        <taxon>Burkholderia</taxon>
        <taxon>Burkholderia cepacia complex</taxon>
    </lineage>
</organism>
<feature type="compositionally biased region" description="Polar residues" evidence="1">
    <location>
        <begin position="82"/>
        <end position="91"/>
    </location>
</feature>